<keyword evidence="3" id="KW-1185">Reference proteome</keyword>
<protein>
    <submittedName>
        <fullName evidence="2">tRNA-(MS[2]IO[6]A)-hydroxylase MiaE-like protein</fullName>
    </submittedName>
</protein>
<evidence type="ECO:0000313" key="2">
    <source>
        <dbReference type="EMBL" id="ROR97512.1"/>
    </source>
</evidence>
<dbReference type="Proteomes" id="UP000275356">
    <property type="component" value="Unassembled WGS sequence"/>
</dbReference>
<dbReference type="Gene3D" id="1.20.1260.10">
    <property type="match status" value="1"/>
</dbReference>
<accession>A0A3N2DCS1</accession>
<comment type="caution">
    <text evidence="2">The sequence shown here is derived from an EMBL/GenBank/DDBJ whole genome shotgun (WGS) entry which is preliminary data.</text>
</comment>
<proteinExistence type="predicted"/>
<name>A0A3N2DCS1_9MICO</name>
<gene>
    <name evidence="2" type="ORF">EDD28_2111</name>
</gene>
<dbReference type="Pfam" id="PF13794">
    <property type="entry name" value="MiaE_2"/>
    <property type="match status" value="1"/>
</dbReference>
<sequence>MTSPVDARTDAAAVTEAFALLIAGELVAFARLADDAANAPELRARITLSRMAAADLEPMAGLEEHVLGLGVDAPVLEEQTWQFRELLAEIDARTVPRDWWERLVRTYIGYGVFADLEREVVTGLSGAAGELGRSALADGSLTDVTVAMLRPAIEADPQLGARLALWGRRVVGEALGVASRLLHSRPVLARLVGIPVGTPGAADALAAVLGRLTSEHARRMKRLDLTA</sequence>
<dbReference type="EMBL" id="RKHQ01000001">
    <property type="protein sequence ID" value="ROR97512.1"/>
    <property type="molecule type" value="Genomic_DNA"/>
</dbReference>
<dbReference type="RefSeq" id="WP_170169426.1">
    <property type="nucleotide sequence ID" value="NZ_CALFQU010000006.1"/>
</dbReference>
<dbReference type="AlphaFoldDB" id="A0A3N2DCS1"/>
<dbReference type="InterPro" id="IPR012347">
    <property type="entry name" value="Ferritin-like"/>
</dbReference>
<evidence type="ECO:0000313" key="3">
    <source>
        <dbReference type="Proteomes" id="UP000275356"/>
    </source>
</evidence>
<dbReference type="InterPro" id="IPR059125">
    <property type="entry name" value="Ferritin_actino"/>
</dbReference>
<organism evidence="2 3">
    <name type="scientific">Salana multivorans</name>
    <dbReference type="NCBI Taxonomy" id="120377"/>
    <lineage>
        <taxon>Bacteria</taxon>
        <taxon>Bacillati</taxon>
        <taxon>Actinomycetota</taxon>
        <taxon>Actinomycetes</taxon>
        <taxon>Micrococcales</taxon>
        <taxon>Beutenbergiaceae</taxon>
        <taxon>Salana</taxon>
    </lineage>
</organism>
<reference evidence="2 3" key="1">
    <citation type="submission" date="2018-11" db="EMBL/GenBank/DDBJ databases">
        <title>Sequencing the genomes of 1000 actinobacteria strains.</title>
        <authorList>
            <person name="Klenk H.-P."/>
        </authorList>
    </citation>
    <scope>NUCLEOTIDE SEQUENCE [LARGE SCALE GENOMIC DNA]</scope>
    <source>
        <strain evidence="2 3">DSM 13521</strain>
    </source>
</reference>
<feature type="domain" description="Ferritin-like" evidence="1">
    <location>
        <begin position="12"/>
        <end position="192"/>
    </location>
</feature>
<evidence type="ECO:0000259" key="1">
    <source>
        <dbReference type="Pfam" id="PF13794"/>
    </source>
</evidence>